<dbReference type="EMBL" id="PQFF01000182">
    <property type="protein sequence ID" value="RHZ76716.1"/>
    <property type="molecule type" value="Genomic_DNA"/>
</dbReference>
<proteinExistence type="predicted"/>
<reference evidence="1 2" key="1">
    <citation type="submission" date="2018-08" db="EMBL/GenBank/DDBJ databases">
        <title>Genome and evolution of the arbuscular mycorrhizal fungus Diversispora epigaea (formerly Glomus versiforme) and its bacterial endosymbionts.</title>
        <authorList>
            <person name="Sun X."/>
            <person name="Fei Z."/>
            <person name="Harrison M."/>
        </authorList>
    </citation>
    <scope>NUCLEOTIDE SEQUENCE [LARGE SCALE GENOMIC DNA]</scope>
    <source>
        <strain evidence="1 2">IT104</strain>
    </source>
</reference>
<evidence type="ECO:0000313" key="1">
    <source>
        <dbReference type="EMBL" id="RHZ76716.1"/>
    </source>
</evidence>
<accession>A0A397ISI3</accession>
<evidence type="ECO:0000313" key="2">
    <source>
        <dbReference type="Proteomes" id="UP000266861"/>
    </source>
</evidence>
<comment type="caution">
    <text evidence="1">The sequence shown here is derived from an EMBL/GenBank/DDBJ whole genome shotgun (WGS) entry which is preliminary data.</text>
</comment>
<sequence>MATGKQPFSDRAHDTRLIIDICNGIKSKFPDIMLDWIPQCYSDLMYKYCDEDNNFQQFKIADEKLEKAIKSQKYKSSLSSSVYHPQSCYVIHT</sequence>
<dbReference type="AlphaFoldDB" id="A0A397ISI3"/>
<dbReference type="OrthoDB" id="2406492at2759"/>
<keyword evidence="2" id="KW-1185">Reference proteome</keyword>
<organism evidence="1 2">
    <name type="scientific">Diversispora epigaea</name>
    <dbReference type="NCBI Taxonomy" id="1348612"/>
    <lineage>
        <taxon>Eukaryota</taxon>
        <taxon>Fungi</taxon>
        <taxon>Fungi incertae sedis</taxon>
        <taxon>Mucoromycota</taxon>
        <taxon>Glomeromycotina</taxon>
        <taxon>Glomeromycetes</taxon>
        <taxon>Diversisporales</taxon>
        <taxon>Diversisporaceae</taxon>
        <taxon>Diversispora</taxon>
    </lineage>
</organism>
<name>A0A397ISI3_9GLOM</name>
<protein>
    <submittedName>
        <fullName evidence="1">Uncharacterized protein</fullName>
    </submittedName>
</protein>
<dbReference type="Proteomes" id="UP000266861">
    <property type="component" value="Unassembled WGS sequence"/>
</dbReference>
<gene>
    <name evidence="1" type="ORF">Glove_194g61</name>
</gene>